<dbReference type="Proteomes" id="UP001597525">
    <property type="component" value="Unassembled WGS sequence"/>
</dbReference>
<accession>A0ABW6BLV7</accession>
<evidence type="ECO:0000313" key="3">
    <source>
        <dbReference type="Proteomes" id="UP001597525"/>
    </source>
</evidence>
<dbReference type="EMBL" id="JBHUPB010000015">
    <property type="protein sequence ID" value="MFD2969723.1"/>
    <property type="molecule type" value="Genomic_DNA"/>
</dbReference>
<sequence length="305" mass="34867">MVRKIVTFTLFLLNLVASAQSQKLYLFVTADSLKQGVRNQEGAVVIPADHPVIGYWSADELIADSIIDFYGMPHGEQPDFDSLRPAYTANTTFDRSGKVLYHPFFFDNGADYIQEGTRRYVDRKTGKMGLVHPYGKVLIPALYDFISPLHDGYLMAYNGVQRQTEAGGEHWRIVPDPKKKYEAFVLNKEGKKVKGRMKGSQDATLQWASDSLYYPDFYRAVDVKEEKLLARVQQDPDVQRLFAGAATDAPYYILERPTAAFPYYIIGHSQQYSFSYVAVDEHGARYHFDYYKPMMPLKAYLKSIQ</sequence>
<keyword evidence="1" id="KW-0732">Signal</keyword>
<reference evidence="3" key="1">
    <citation type="journal article" date="2019" name="Int. J. Syst. Evol. Microbiol.">
        <title>The Global Catalogue of Microorganisms (GCM) 10K type strain sequencing project: providing services to taxonomists for standard genome sequencing and annotation.</title>
        <authorList>
            <consortium name="The Broad Institute Genomics Platform"/>
            <consortium name="The Broad Institute Genome Sequencing Center for Infectious Disease"/>
            <person name="Wu L."/>
            <person name="Ma J."/>
        </authorList>
    </citation>
    <scope>NUCLEOTIDE SEQUENCE [LARGE SCALE GENOMIC DNA]</scope>
    <source>
        <strain evidence="3">KCTC 22814</strain>
    </source>
</reference>
<comment type="caution">
    <text evidence="2">The sequence shown here is derived from an EMBL/GenBank/DDBJ whole genome shotgun (WGS) entry which is preliminary data.</text>
</comment>
<evidence type="ECO:0000313" key="2">
    <source>
        <dbReference type="EMBL" id="MFD2969723.1"/>
    </source>
</evidence>
<evidence type="ECO:0000256" key="1">
    <source>
        <dbReference type="SAM" id="SignalP"/>
    </source>
</evidence>
<dbReference type="RefSeq" id="WP_320183217.1">
    <property type="nucleotide sequence ID" value="NZ_CP138332.1"/>
</dbReference>
<evidence type="ECO:0008006" key="4">
    <source>
        <dbReference type="Google" id="ProtNLM"/>
    </source>
</evidence>
<feature type="chain" id="PRO_5045380212" description="WG repeat-containing protein" evidence="1">
    <location>
        <begin position="20"/>
        <end position="305"/>
    </location>
</feature>
<keyword evidence="3" id="KW-1185">Reference proteome</keyword>
<feature type="signal peptide" evidence="1">
    <location>
        <begin position="1"/>
        <end position="19"/>
    </location>
</feature>
<gene>
    <name evidence="2" type="ORF">ACFS7Y_20195</name>
</gene>
<protein>
    <recommendedName>
        <fullName evidence="4">WG repeat-containing protein</fullName>
    </recommendedName>
</protein>
<organism evidence="2 3">
    <name type="scientific">Sphingobacterium bambusae</name>
    <dbReference type="NCBI Taxonomy" id="662858"/>
    <lineage>
        <taxon>Bacteria</taxon>
        <taxon>Pseudomonadati</taxon>
        <taxon>Bacteroidota</taxon>
        <taxon>Sphingobacteriia</taxon>
        <taxon>Sphingobacteriales</taxon>
        <taxon>Sphingobacteriaceae</taxon>
        <taxon>Sphingobacterium</taxon>
    </lineage>
</organism>
<name>A0ABW6BLV7_9SPHI</name>
<proteinExistence type="predicted"/>